<sequence>VLYRLHASVLSSRSAFFQFMFSLPRVPAASSQVLSEGAVDENPIELPPGITQFDFDNLLTYLYQGQSDHPKRNEFLVSVLTLSTFYGIKDGQKHAIAQFTQLGNTFHPALQLQLARNHRVNIWIEPAFRKLVEMLIESLTMEHIEQIGLAGFFQLIQTKEKLLNVQRKIAFHIPPIINDGNCDTPGFCSHAWGREWRESMPRIIHHPDTPAGCVELLNALRSVNVQDLCKACQKLSVTWLWGKGWVQREEKAVEEGIAALMICQTGSPTLADRSQADSDYSD</sequence>
<dbReference type="Gene3D" id="3.30.710.10">
    <property type="entry name" value="Potassium Channel Kv1.1, Chain A"/>
    <property type="match status" value="1"/>
</dbReference>
<dbReference type="InterPro" id="IPR011333">
    <property type="entry name" value="SKP1/BTB/POZ_sf"/>
</dbReference>
<accession>A0AAD7FZJ0</accession>
<dbReference type="PROSITE" id="PS50097">
    <property type="entry name" value="BTB"/>
    <property type="match status" value="1"/>
</dbReference>
<name>A0AAD7FZJ0_MYCRO</name>
<keyword evidence="3" id="KW-1185">Reference proteome</keyword>
<protein>
    <recommendedName>
        <fullName evidence="1">BTB domain-containing protein</fullName>
    </recommendedName>
</protein>
<dbReference type="SUPFAM" id="SSF54695">
    <property type="entry name" value="POZ domain"/>
    <property type="match status" value="1"/>
</dbReference>
<dbReference type="Proteomes" id="UP001221757">
    <property type="component" value="Unassembled WGS sequence"/>
</dbReference>
<feature type="domain" description="BTB" evidence="1">
    <location>
        <begin position="1"/>
        <end position="71"/>
    </location>
</feature>
<evidence type="ECO:0000313" key="2">
    <source>
        <dbReference type="EMBL" id="KAJ7646153.1"/>
    </source>
</evidence>
<dbReference type="AlphaFoldDB" id="A0AAD7FZJ0"/>
<organism evidence="2 3">
    <name type="scientific">Mycena rosella</name>
    <name type="common">Pink bonnet</name>
    <name type="synonym">Agaricus rosellus</name>
    <dbReference type="NCBI Taxonomy" id="1033263"/>
    <lineage>
        <taxon>Eukaryota</taxon>
        <taxon>Fungi</taxon>
        <taxon>Dikarya</taxon>
        <taxon>Basidiomycota</taxon>
        <taxon>Agaricomycotina</taxon>
        <taxon>Agaricomycetes</taxon>
        <taxon>Agaricomycetidae</taxon>
        <taxon>Agaricales</taxon>
        <taxon>Marasmiineae</taxon>
        <taxon>Mycenaceae</taxon>
        <taxon>Mycena</taxon>
    </lineage>
</organism>
<evidence type="ECO:0000259" key="1">
    <source>
        <dbReference type="PROSITE" id="PS50097"/>
    </source>
</evidence>
<comment type="caution">
    <text evidence="2">The sequence shown here is derived from an EMBL/GenBank/DDBJ whole genome shotgun (WGS) entry which is preliminary data.</text>
</comment>
<dbReference type="EMBL" id="JARKIE010000388">
    <property type="protein sequence ID" value="KAJ7646153.1"/>
    <property type="molecule type" value="Genomic_DNA"/>
</dbReference>
<gene>
    <name evidence="2" type="ORF">B0H17DRAFT_959255</name>
</gene>
<proteinExistence type="predicted"/>
<evidence type="ECO:0000313" key="3">
    <source>
        <dbReference type="Proteomes" id="UP001221757"/>
    </source>
</evidence>
<reference evidence="2" key="1">
    <citation type="submission" date="2023-03" db="EMBL/GenBank/DDBJ databases">
        <title>Massive genome expansion in bonnet fungi (Mycena s.s.) driven by repeated elements and novel gene families across ecological guilds.</title>
        <authorList>
            <consortium name="Lawrence Berkeley National Laboratory"/>
            <person name="Harder C.B."/>
            <person name="Miyauchi S."/>
            <person name="Viragh M."/>
            <person name="Kuo A."/>
            <person name="Thoen E."/>
            <person name="Andreopoulos B."/>
            <person name="Lu D."/>
            <person name="Skrede I."/>
            <person name="Drula E."/>
            <person name="Henrissat B."/>
            <person name="Morin E."/>
            <person name="Kohler A."/>
            <person name="Barry K."/>
            <person name="LaButti K."/>
            <person name="Morin E."/>
            <person name="Salamov A."/>
            <person name="Lipzen A."/>
            <person name="Mereny Z."/>
            <person name="Hegedus B."/>
            <person name="Baldrian P."/>
            <person name="Stursova M."/>
            <person name="Weitz H."/>
            <person name="Taylor A."/>
            <person name="Grigoriev I.V."/>
            <person name="Nagy L.G."/>
            <person name="Martin F."/>
            <person name="Kauserud H."/>
        </authorList>
    </citation>
    <scope>NUCLEOTIDE SEQUENCE</scope>
    <source>
        <strain evidence="2">CBHHK067</strain>
    </source>
</reference>
<feature type="non-terminal residue" evidence="2">
    <location>
        <position position="1"/>
    </location>
</feature>
<dbReference type="InterPro" id="IPR000210">
    <property type="entry name" value="BTB/POZ_dom"/>
</dbReference>